<dbReference type="SUPFAM" id="SSF56059">
    <property type="entry name" value="Glutathione synthetase ATP-binding domain-like"/>
    <property type="match status" value="1"/>
</dbReference>
<dbReference type="EMBL" id="JANQAO010000004">
    <property type="protein sequence ID" value="MDM5148149.1"/>
    <property type="molecule type" value="Genomic_DNA"/>
</dbReference>
<keyword evidence="1" id="KW-0436">Ligase</keyword>
<dbReference type="Pfam" id="PF08886">
    <property type="entry name" value="GshA"/>
    <property type="match status" value="1"/>
</dbReference>
<keyword evidence="2" id="KW-1185">Reference proteome</keyword>
<dbReference type="InterPro" id="IPR042520">
    <property type="entry name" value="GshA_N"/>
</dbReference>
<dbReference type="Gene3D" id="3.40.50.11280">
    <property type="entry name" value="Glutamate-cysteine ligase, N-terminal domain"/>
    <property type="match status" value="1"/>
</dbReference>
<comment type="caution">
    <text evidence="1">The sequence shown here is derived from an EMBL/GenBank/DDBJ whole genome shotgun (WGS) entry which is preliminary data.</text>
</comment>
<organism evidence="1 2">
    <name type="scientific">Candidatus Doriopsillibacter californiensis</name>
    <dbReference type="NCBI Taxonomy" id="2970740"/>
    <lineage>
        <taxon>Bacteria</taxon>
        <taxon>Pseudomonadati</taxon>
        <taxon>Pseudomonadota</taxon>
        <taxon>Gammaproteobacteria</taxon>
        <taxon>Candidatus Tethybacterales</taxon>
        <taxon>Candidatus Persebacteraceae</taxon>
        <taxon>Candidatus Doriopsillibacter</taxon>
    </lineage>
</organism>
<protein>
    <submittedName>
        <fullName evidence="1">Glutamate--cysteine ligase</fullName>
        <ecNumber evidence="1">6.3.2.2</ecNumber>
    </submittedName>
</protein>
<evidence type="ECO:0000313" key="1">
    <source>
        <dbReference type="EMBL" id="MDM5148149.1"/>
    </source>
</evidence>
<reference evidence="1" key="1">
    <citation type="submission" date="2022-08" db="EMBL/GenBank/DDBJ databases">
        <authorList>
            <person name="Dzunkova M."/>
            <person name="La Clair J."/>
            <person name="Tyml T."/>
            <person name="Doud D."/>
            <person name="Schulz F."/>
            <person name="Piquer S."/>
            <person name="Porcel Sanchis D."/>
            <person name="Osborn A."/>
            <person name="Robinson D."/>
            <person name="Louie K.B."/>
            <person name="Bowen B.P."/>
            <person name="Bowers R."/>
            <person name="Lee J."/>
            <person name="Arnau Llombart V."/>
            <person name="Diaz Villanueva W."/>
            <person name="Gosliner T."/>
            <person name="Northen T."/>
            <person name="Cheng J.-F."/>
            <person name="Burkart M.D."/>
            <person name="Woyke T."/>
        </authorList>
    </citation>
    <scope>NUCLEOTIDE SEQUENCE</scope>
    <source>
        <strain evidence="1">Df01</strain>
    </source>
</reference>
<accession>A0ABT7QN77</accession>
<name>A0ABT7QN77_9GAMM</name>
<dbReference type="NCBIfam" id="TIGR02049">
    <property type="entry name" value="gshA_ferroox"/>
    <property type="match status" value="1"/>
</dbReference>
<reference evidence="1" key="2">
    <citation type="journal article" date="2023" name="Microbiome">
        <title>Synthase-selected sorting approach identifies a beta-lactone synthase in a nudibranch symbiotic bacterium.</title>
        <authorList>
            <person name="Dzunkova M."/>
            <person name="La Clair J.J."/>
            <person name="Tyml T."/>
            <person name="Doud D."/>
            <person name="Schulz F."/>
            <person name="Piquer-Esteban S."/>
            <person name="Porcel Sanchis D."/>
            <person name="Osborn A."/>
            <person name="Robinson D."/>
            <person name="Louie K.B."/>
            <person name="Bowen B.P."/>
            <person name="Bowers R.M."/>
            <person name="Lee J."/>
            <person name="Arnau V."/>
            <person name="Diaz-Villanueva W."/>
            <person name="Stepanauskas R."/>
            <person name="Gosliner T."/>
            <person name="Date S.V."/>
            <person name="Northen T.R."/>
            <person name="Cheng J.F."/>
            <person name="Burkart M.D."/>
            <person name="Woyke T."/>
        </authorList>
    </citation>
    <scope>NUCLEOTIDE SEQUENCE</scope>
    <source>
        <strain evidence="1">Df01</strain>
    </source>
</reference>
<gene>
    <name evidence="1" type="primary">gshA</name>
    <name evidence="1" type="ORF">NQX30_07210</name>
</gene>
<dbReference type="InterPro" id="IPR011718">
    <property type="entry name" value="GshA"/>
</dbReference>
<evidence type="ECO:0000313" key="2">
    <source>
        <dbReference type="Proteomes" id="UP001168167"/>
    </source>
</evidence>
<dbReference type="GO" id="GO:0004357">
    <property type="term" value="F:glutamate-cysteine ligase activity"/>
    <property type="evidence" value="ECO:0007669"/>
    <property type="project" value="UniProtKB-EC"/>
</dbReference>
<dbReference type="EC" id="6.3.2.2" evidence="1"/>
<proteinExistence type="predicted"/>
<sequence length="414" mass="45310">MTALLSAPLKDLEQRIVGAFADIEAWLREAFIQNPPVFYSSVDLRNNGQKIVSVDTNVFPGGFNNLPLASYPLAAEALRRQVGRLERCDSVLLIPENHTRNLAYLDNVVVLKHLFESAGINVQLGRLDGETLTLVSQSGASVSMLPVEREGGLLRCGNVTPCVVVLNNDLSAGLPPMLRDLSVPIMPPLKMGWITRRKSAHFHQYRRAAEELAALLNADAWLLSADFSVCHKVDFQRREGMECLAVSVEETLRQISEKYRQHGVTDEPFVVLKADAGTYGMGIMSVRHADEVFNLNRRQRNKMSVGKEGAVVRDVLIQEGVNTLDDVGSAPAEPVVYMVGDSVVGGFYRANKTRGRDENLNSRGMSFSPLPFQATCAPSTSTADDAGKRLYVYGVIARLAGLAAARELEAANLT</sequence>
<dbReference type="Proteomes" id="UP001168167">
    <property type="component" value="Unassembled WGS sequence"/>
</dbReference>